<dbReference type="InterPro" id="IPR003599">
    <property type="entry name" value="Ig_sub"/>
</dbReference>
<dbReference type="VEuPathDB" id="HostDB:ENSCPOG00000015149"/>
<dbReference type="EMBL" id="AAKN02032083">
    <property type="status" value="NOT_ANNOTATED_CDS"/>
    <property type="molecule type" value="Genomic_DNA"/>
</dbReference>
<evidence type="ECO:0000256" key="3">
    <source>
        <dbReference type="ARBA" id="ARBA00022989"/>
    </source>
</evidence>
<evidence type="ECO:0000256" key="2">
    <source>
        <dbReference type="ARBA" id="ARBA00022692"/>
    </source>
</evidence>
<accession>H0VSP2</accession>
<dbReference type="Pfam" id="PF07686">
    <property type="entry name" value="V-set"/>
    <property type="match status" value="1"/>
</dbReference>
<evidence type="ECO:0000256" key="6">
    <source>
        <dbReference type="SAM" id="Phobius"/>
    </source>
</evidence>
<feature type="region of interest" description="Disordered" evidence="5">
    <location>
        <begin position="148"/>
        <end position="179"/>
    </location>
</feature>
<dbReference type="OMA" id="KQMWQSI"/>
<dbReference type="InterPro" id="IPR007110">
    <property type="entry name" value="Ig-like_dom"/>
</dbReference>
<feature type="chain" id="PRO_5014092419" description="Ig-like domain-containing protein" evidence="7">
    <location>
        <begin position="21"/>
        <end position="291"/>
    </location>
</feature>
<dbReference type="Ensembl" id="ENSCPOT00000015296.3">
    <property type="protein sequence ID" value="ENSCPOP00000013658.2"/>
    <property type="gene ID" value="ENSCPOG00000015149.4"/>
</dbReference>
<dbReference type="Gene3D" id="2.60.40.10">
    <property type="entry name" value="Immunoglobulins"/>
    <property type="match status" value="1"/>
</dbReference>
<dbReference type="SMART" id="SM00409">
    <property type="entry name" value="IG"/>
    <property type="match status" value="1"/>
</dbReference>
<dbReference type="PANTHER" id="PTHR15549">
    <property type="entry name" value="PAIRED IMMUNOGLOBULIN-LIKE TYPE 2 RECEPTOR"/>
    <property type="match status" value="1"/>
</dbReference>
<keyword evidence="4 6" id="KW-0472">Membrane</keyword>
<dbReference type="InterPro" id="IPR036179">
    <property type="entry name" value="Ig-like_dom_sf"/>
</dbReference>
<evidence type="ECO:0000256" key="5">
    <source>
        <dbReference type="SAM" id="MobiDB-lite"/>
    </source>
</evidence>
<dbReference type="InterPro" id="IPR013106">
    <property type="entry name" value="Ig_V-set"/>
</dbReference>
<dbReference type="GO" id="GO:0042288">
    <property type="term" value="F:MHC class I protein binding"/>
    <property type="evidence" value="ECO:0007669"/>
    <property type="project" value="TreeGrafter"/>
</dbReference>
<dbReference type="Ensembl" id="ENSCPOT00000040871.1">
    <property type="protein sequence ID" value="ENSCPOP00000027385.1"/>
    <property type="gene ID" value="ENSCPOG00000015149.4"/>
</dbReference>
<name>H0VSP2_CAVPO</name>
<evidence type="ECO:0000256" key="7">
    <source>
        <dbReference type="SAM" id="SignalP"/>
    </source>
</evidence>
<comment type="subcellular location">
    <subcellularLocation>
        <location evidence="1">Membrane</location>
        <topology evidence="1">Single-pass membrane protein</topology>
    </subcellularLocation>
</comment>
<proteinExistence type="predicted"/>
<organism evidence="9 10">
    <name type="scientific">Cavia porcellus</name>
    <name type="common">Guinea pig</name>
    <dbReference type="NCBI Taxonomy" id="10141"/>
    <lineage>
        <taxon>Eukaryota</taxon>
        <taxon>Metazoa</taxon>
        <taxon>Chordata</taxon>
        <taxon>Craniata</taxon>
        <taxon>Vertebrata</taxon>
        <taxon>Euteleostomi</taxon>
        <taxon>Mammalia</taxon>
        <taxon>Eutheria</taxon>
        <taxon>Euarchontoglires</taxon>
        <taxon>Glires</taxon>
        <taxon>Rodentia</taxon>
        <taxon>Hystricomorpha</taxon>
        <taxon>Caviidae</taxon>
        <taxon>Cavia</taxon>
    </lineage>
</organism>
<dbReference type="AlphaFoldDB" id="H0VSP2"/>
<evidence type="ECO:0000259" key="8">
    <source>
        <dbReference type="PROSITE" id="PS50835"/>
    </source>
</evidence>
<dbReference type="eggNOG" id="ENOG502SUHR">
    <property type="taxonomic scope" value="Eukaryota"/>
</dbReference>
<dbReference type="EMBL" id="AAKN02032084">
    <property type="status" value="NOT_ANNOTATED_CDS"/>
    <property type="molecule type" value="Genomic_DNA"/>
</dbReference>
<dbReference type="HOGENOM" id="CLU_070832_0_0_1"/>
<evidence type="ECO:0000256" key="1">
    <source>
        <dbReference type="ARBA" id="ARBA00004167"/>
    </source>
</evidence>
<dbReference type="GO" id="GO:0071944">
    <property type="term" value="C:cell periphery"/>
    <property type="evidence" value="ECO:0007669"/>
    <property type="project" value="UniProtKB-ARBA"/>
</dbReference>
<dbReference type="KEGG" id="cpoc:100715696"/>
<evidence type="ECO:0000313" key="10">
    <source>
        <dbReference type="Proteomes" id="UP000005447"/>
    </source>
</evidence>
<feature type="signal peptide" evidence="7">
    <location>
        <begin position="1"/>
        <end position="20"/>
    </location>
</feature>
<dbReference type="InterPro" id="IPR051694">
    <property type="entry name" value="Immunoregulatory_rcpt-like"/>
</dbReference>
<reference evidence="10" key="1">
    <citation type="journal article" date="2011" name="Nature">
        <title>A high-resolution map of human evolutionary constraint using 29 mammals.</title>
        <authorList>
            <person name="Lindblad-Toh K."/>
            <person name="Garber M."/>
            <person name="Zuk O."/>
            <person name="Lin M.F."/>
            <person name="Parker B.J."/>
            <person name="Washietl S."/>
            <person name="Kheradpour P."/>
            <person name="Ernst J."/>
            <person name="Jordan G."/>
            <person name="Mauceli E."/>
            <person name="Ward L.D."/>
            <person name="Lowe C.B."/>
            <person name="Holloway A.K."/>
            <person name="Clamp M."/>
            <person name="Gnerre S."/>
            <person name="Alfoldi J."/>
            <person name="Beal K."/>
            <person name="Chang J."/>
            <person name="Clawson H."/>
            <person name="Cuff J."/>
            <person name="Di Palma F."/>
            <person name="Fitzgerald S."/>
            <person name="Flicek P."/>
            <person name="Guttman M."/>
            <person name="Hubisz M.J."/>
            <person name="Jaffe D.B."/>
            <person name="Jungreis I."/>
            <person name="Kent W.J."/>
            <person name="Kostka D."/>
            <person name="Lara M."/>
            <person name="Martins A.L."/>
            <person name="Massingham T."/>
            <person name="Moltke I."/>
            <person name="Raney B.J."/>
            <person name="Rasmussen M.D."/>
            <person name="Robinson J."/>
            <person name="Stark A."/>
            <person name="Vilella A.J."/>
            <person name="Wen J."/>
            <person name="Xie X."/>
            <person name="Zody M.C."/>
            <person name="Baldwin J."/>
            <person name="Bloom T."/>
            <person name="Chin C.W."/>
            <person name="Heiman D."/>
            <person name="Nicol R."/>
            <person name="Nusbaum C."/>
            <person name="Young S."/>
            <person name="Wilkinson J."/>
            <person name="Worley K.C."/>
            <person name="Kovar C.L."/>
            <person name="Muzny D.M."/>
            <person name="Gibbs R.A."/>
            <person name="Cree A."/>
            <person name="Dihn H.H."/>
            <person name="Fowler G."/>
            <person name="Jhangiani S."/>
            <person name="Joshi V."/>
            <person name="Lee S."/>
            <person name="Lewis L.R."/>
            <person name="Nazareth L.V."/>
            <person name="Okwuonu G."/>
            <person name="Santibanez J."/>
            <person name="Warren W.C."/>
            <person name="Mardis E.R."/>
            <person name="Weinstock G.M."/>
            <person name="Wilson R.K."/>
            <person name="Delehaunty K."/>
            <person name="Dooling D."/>
            <person name="Fronik C."/>
            <person name="Fulton L."/>
            <person name="Fulton B."/>
            <person name="Graves T."/>
            <person name="Minx P."/>
            <person name="Sodergren E."/>
            <person name="Birney E."/>
            <person name="Margulies E.H."/>
            <person name="Herrero J."/>
            <person name="Green E.D."/>
            <person name="Haussler D."/>
            <person name="Siepel A."/>
            <person name="Goldman N."/>
            <person name="Pollard K.S."/>
            <person name="Pedersen J.S."/>
            <person name="Lander E.S."/>
            <person name="Kellis M."/>
        </authorList>
    </citation>
    <scope>NUCLEOTIDE SEQUENCE [LARGE SCALE GENOMIC DNA]</scope>
    <source>
        <strain evidence="10">2N</strain>
    </source>
</reference>
<dbReference type="GeneTree" id="ENSGT00390000008831"/>
<feature type="domain" description="Ig-like" evidence="8">
    <location>
        <begin position="11"/>
        <end position="132"/>
    </location>
</feature>
<dbReference type="GeneID" id="100715696"/>
<dbReference type="InterPro" id="IPR013783">
    <property type="entry name" value="Ig-like_fold"/>
</dbReference>
<reference evidence="9" key="2">
    <citation type="submission" date="2025-05" db="UniProtKB">
        <authorList>
            <consortium name="Ensembl"/>
        </authorList>
    </citation>
    <scope>IDENTIFICATION</scope>
    <source>
        <strain evidence="9">2N</strain>
    </source>
</reference>
<dbReference type="GO" id="GO:0016020">
    <property type="term" value="C:membrane"/>
    <property type="evidence" value="ECO:0007669"/>
    <property type="project" value="UniProtKB-SubCell"/>
</dbReference>
<feature type="compositionally biased region" description="Polar residues" evidence="5">
    <location>
        <begin position="148"/>
        <end position="169"/>
    </location>
</feature>
<keyword evidence="3 6" id="KW-1133">Transmembrane helix</keyword>
<dbReference type="SUPFAM" id="SSF48726">
    <property type="entry name" value="Immunoglobulin"/>
    <property type="match status" value="1"/>
</dbReference>
<keyword evidence="7" id="KW-0732">Signal</keyword>
<evidence type="ECO:0000256" key="4">
    <source>
        <dbReference type="ARBA" id="ARBA00023136"/>
    </source>
</evidence>
<evidence type="ECO:0000313" key="9">
    <source>
        <dbReference type="Ensembl" id="ENSCPOP00000013658.2"/>
    </source>
</evidence>
<feature type="transmembrane region" description="Helical" evidence="6">
    <location>
        <begin position="182"/>
        <end position="211"/>
    </location>
</feature>
<protein>
    <recommendedName>
        <fullName evidence="8">Ig-like domain-containing protein</fullName>
    </recommendedName>
</protein>
<dbReference type="PROSITE" id="PS50835">
    <property type="entry name" value="IG_LIKE"/>
    <property type="match status" value="1"/>
</dbReference>
<dbReference type="Bgee" id="ENSCPOG00000015149">
    <property type="expression patterns" value="Expressed in liver and 12 other cell types or tissues"/>
</dbReference>
<feature type="region of interest" description="Disordered" evidence="5">
    <location>
        <begin position="230"/>
        <end position="249"/>
    </location>
</feature>
<gene>
    <name evidence="9" type="primary">LOC100715696</name>
</gene>
<sequence>MGWVLLLLWLPAVSLQAANSARSSRELSYGVIQPKNLSAAIGGSLEIPFSFYHPWTLARNPQVKLSWRRNHFHGEFFYNTSPLFTHEDFRDRLSLNWTENLQSGSLRIQKLRKEDENVYFCRVQLKTQREGTKMWQSIQGTRVSITPAVKTTTPGPTSVTSETTTSGLQFTREKGNSEPQPLSLGAIVGVTVAAAVALITMTVGLVVFFGWQRKKGQQTKAQSPARELVKNNETYENAGYSEKPKDAQMNPKNDIVYASLNLSNLTSPKAPACPASHKKHQEETLYSVLKT</sequence>
<dbReference type="PANTHER" id="PTHR15549:SF26">
    <property type="entry name" value="AXIAL BUDDING PATTERN PROTEIN 2-RELATED"/>
    <property type="match status" value="1"/>
</dbReference>
<dbReference type="STRING" id="10141.ENSCPOP00000027385"/>
<dbReference type="Proteomes" id="UP000005447">
    <property type="component" value="Unassembled WGS sequence"/>
</dbReference>
<keyword evidence="10" id="KW-1185">Reference proteome</keyword>
<dbReference type="OrthoDB" id="6152887at2759"/>
<keyword evidence="2 6" id="KW-0812">Transmembrane</keyword>